<comment type="catalytic activity">
    <reaction evidence="36">
        <text>(24S)-hydroxycholesterol + reduced [NADPH--hemoprotein reductase] + O2 = (24S,25R)-24,26-dihydroxycholesterol + oxidized [NADPH--hemoprotein reductase] + H2O + H(+)</text>
        <dbReference type="Rhea" id="RHEA:46388"/>
        <dbReference type="Rhea" id="RHEA-COMP:11964"/>
        <dbReference type="Rhea" id="RHEA-COMP:11965"/>
        <dbReference type="ChEBI" id="CHEBI:15377"/>
        <dbReference type="ChEBI" id="CHEBI:15378"/>
        <dbReference type="ChEBI" id="CHEBI:15379"/>
        <dbReference type="ChEBI" id="CHEBI:34310"/>
        <dbReference type="ChEBI" id="CHEBI:57618"/>
        <dbReference type="ChEBI" id="CHEBI:58210"/>
        <dbReference type="ChEBI" id="CHEBI:86165"/>
    </reaction>
    <physiologicalReaction direction="left-to-right" evidence="36">
        <dbReference type="Rhea" id="RHEA:46389"/>
    </physiologicalReaction>
</comment>
<comment type="pathway">
    <text evidence="5">Lipid metabolism; C21-steroid hormone metabolism.</text>
</comment>
<dbReference type="GO" id="GO:0098793">
    <property type="term" value="C:presynapse"/>
    <property type="evidence" value="ECO:0007669"/>
    <property type="project" value="UniProtKB-SubCell"/>
</dbReference>
<dbReference type="InterPro" id="IPR002401">
    <property type="entry name" value="Cyt_P450_E_grp-I"/>
</dbReference>
<keyword evidence="17 47" id="KW-0503">Monooxygenase</keyword>
<evidence type="ECO:0000256" key="34">
    <source>
        <dbReference type="ARBA" id="ARBA00051606"/>
    </source>
</evidence>
<keyword evidence="50" id="KW-1185">Reference proteome</keyword>
<comment type="catalytic activity">
    <reaction evidence="32">
        <text>testosterone + reduced [NADPH--hemoprotein reductase] + O2 = 6beta,17beta-dihydroxyandrost-4-en-3-one + oxidized [NADPH--hemoprotein reductase] + H2O + H(+)</text>
        <dbReference type="Rhea" id="RHEA:46296"/>
        <dbReference type="Rhea" id="RHEA-COMP:11964"/>
        <dbReference type="Rhea" id="RHEA-COMP:11965"/>
        <dbReference type="ChEBI" id="CHEBI:15377"/>
        <dbReference type="ChEBI" id="CHEBI:15378"/>
        <dbReference type="ChEBI" id="CHEBI:15379"/>
        <dbReference type="ChEBI" id="CHEBI:17347"/>
        <dbReference type="ChEBI" id="CHEBI:34477"/>
        <dbReference type="ChEBI" id="CHEBI:57618"/>
        <dbReference type="ChEBI" id="CHEBI:58210"/>
    </reaction>
    <physiologicalReaction direction="left-to-right" evidence="32">
        <dbReference type="Rhea" id="RHEA:46297"/>
    </physiologicalReaction>
</comment>
<evidence type="ECO:0000256" key="6">
    <source>
        <dbReference type="ARBA" id="ARBA00010617"/>
    </source>
</evidence>
<dbReference type="GO" id="GO:0006707">
    <property type="term" value="P:cholesterol catabolic process"/>
    <property type="evidence" value="ECO:0007669"/>
    <property type="project" value="InterPro"/>
</dbReference>
<evidence type="ECO:0000256" key="9">
    <source>
        <dbReference type="ARBA" id="ARBA00022692"/>
    </source>
</evidence>
<dbReference type="GO" id="GO:0030425">
    <property type="term" value="C:dendrite"/>
    <property type="evidence" value="ECO:0007669"/>
    <property type="project" value="UniProtKB-SubCell"/>
</dbReference>
<comment type="catalytic activity">
    <reaction evidence="31">
        <text>testosterone + reduced [NADPH--hemoprotein reductase] + O2 = 16beta,17beta-dihydroxyandrost-4-en-3-one + oxidized [NADPH--hemoprotein reductase] + H2O + H(+)</text>
        <dbReference type="Rhea" id="RHEA:46304"/>
        <dbReference type="Rhea" id="RHEA-COMP:11964"/>
        <dbReference type="Rhea" id="RHEA-COMP:11965"/>
        <dbReference type="ChEBI" id="CHEBI:15377"/>
        <dbReference type="ChEBI" id="CHEBI:15378"/>
        <dbReference type="ChEBI" id="CHEBI:15379"/>
        <dbReference type="ChEBI" id="CHEBI:17347"/>
        <dbReference type="ChEBI" id="CHEBI:57618"/>
        <dbReference type="ChEBI" id="CHEBI:58210"/>
        <dbReference type="ChEBI" id="CHEBI:83027"/>
    </reaction>
    <physiologicalReaction direction="left-to-right" evidence="31">
        <dbReference type="Rhea" id="RHEA:46305"/>
    </physiologicalReaction>
</comment>
<evidence type="ECO:0000256" key="26">
    <source>
        <dbReference type="ARBA" id="ARBA00050139"/>
    </source>
</evidence>
<evidence type="ECO:0000256" key="8">
    <source>
        <dbReference type="ARBA" id="ARBA00022617"/>
    </source>
</evidence>
<proteinExistence type="inferred from homology"/>
<evidence type="ECO:0000256" key="3">
    <source>
        <dbReference type="ARBA" id="ARBA00004279"/>
    </source>
</evidence>
<evidence type="ECO:0000256" key="17">
    <source>
        <dbReference type="ARBA" id="ARBA00023033"/>
    </source>
</evidence>
<keyword evidence="16" id="KW-0770">Synapse</keyword>
<keyword evidence="22" id="KW-0966">Cell projection</keyword>
<evidence type="ECO:0000256" key="33">
    <source>
        <dbReference type="ARBA" id="ARBA00051527"/>
    </source>
</evidence>
<keyword evidence="19 48" id="KW-0472">Membrane</keyword>
<keyword evidence="20" id="KW-1207">Sterol metabolism</keyword>
<name>A0A2B4SLD5_STYPI</name>
<dbReference type="GO" id="GO:0098794">
    <property type="term" value="C:postsynapse"/>
    <property type="evidence" value="ECO:0007669"/>
    <property type="project" value="UniProtKB-SubCell"/>
</dbReference>
<comment type="catalytic activity">
    <reaction evidence="39">
        <text>desmosterol + reduced [NADPH--hemoprotein reductase] + O2 = (24S)-25-epoxycholesterol + oxidized [NADPH--hemoprotein reductase] + H2O + H(+)</text>
        <dbReference type="Rhea" id="RHEA:53232"/>
        <dbReference type="Rhea" id="RHEA-COMP:11964"/>
        <dbReference type="Rhea" id="RHEA-COMP:11965"/>
        <dbReference type="ChEBI" id="CHEBI:15377"/>
        <dbReference type="ChEBI" id="CHEBI:15378"/>
        <dbReference type="ChEBI" id="CHEBI:15379"/>
        <dbReference type="ChEBI" id="CHEBI:17737"/>
        <dbReference type="ChEBI" id="CHEBI:41633"/>
        <dbReference type="ChEBI" id="CHEBI:57618"/>
        <dbReference type="ChEBI" id="CHEBI:58210"/>
    </reaction>
    <physiologicalReaction direction="left-to-right" evidence="39">
        <dbReference type="Rhea" id="RHEA:53233"/>
    </physiologicalReaction>
</comment>
<feature type="transmembrane region" description="Helical" evidence="48">
    <location>
        <begin position="12"/>
        <end position="44"/>
    </location>
</feature>
<comment type="catalytic activity">
    <reaction evidence="35">
        <text>cholestanol + reduced [NADPH--hemoprotein reductase] + O2 = (24S)-hydroxycholestanol + oxidized [NADPH--hemoprotein reductase] + H2O + H(+)</text>
        <dbReference type="Rhea" id="RHEA:53808"/>
        <dbReference type="Rhea" id="RHEA-COMP:11964"/>
        <dbReference type="Rhea" id="RHEA-COMP:11965"/>
        <dbReference type="ChEBI" id="CHEBI:15377"/>
        <dbReference type="ChEBI" id="CHEBI:15378"/>
        <dbReference type="ChEBI" id="CHEBI:15379"/>
        <dbReference type="ChEBI" id="CHEBI:57618"/>
        <dbReference type="ChEBI" id="CHEBI:58210"/>
        <dbReference type="ChEBI" id="CHEBI:86570"/>
        <dbReference type="ChEBI" id="CHEBI:137687"/>
    </reaction>
    <physiologicalReaction direction="left-to-right" evidence="35">
        <dbReference type="Rhea" id="RHEA:53809"/>
    </physiologicalReaction>
</comment>
<evidence type="ECO:0000256" key="13">
    <source>
        <dbReference type="ARBA" id="ARBA00022989"/>
    </source>
</evidence>
<evidence type="ECO:0000256" key="36">
    <source>
        <dbReference type="ARBA" id="ARBA00051763"/>
    </source>
</evidence>
<keyword evidence="13 48" id="KW-1133">Transmembrane helix</keyword>
<evidence type="ECO:0000256" key="24">
    <source>
        <dbReference type="ARBA" id="ARBA00034110"/>
    </source>
</evidence>
<evidence type="ECO:0000256" key="2">
    <source>
        <dbReference type="ARBA" id="ARBA00004111"/>
    </source>
</evidence>
<dbReference type="GO" id="GO:0033781">
    <property type="term" value="F:cholesterol 24-hydroxylase activity"/>
    <property type="evidence" value="ECO:0007669"/>
    <property type="project" value="UniProtKB-EC"/>
</dbReference>
<evidence type="ECO:0000256" key="31">
    <source>
        <dbReference type="ARBA" id="ARBA00051188"/>
    </source>
</evidence>
<evidence type="ECO:0000256" key="42">
    <source>
        <dbReference type="ARBA" id="ARBA00068948"/>
    </source>
</evidence>
<dbReference type="PANTHER" id="PTHR24293">
    <property type="entry name" value="CYTOCHROME P450 FAMILY 46 SUBFAMILY A"/>
    <property type="match status" value="1"/>
</dbReference>
<evidence type="ECO:0000256" key="28">
    <source>
        <dbReference type="ARBA" id="ARBA00050430"/>
    </source>
</evidence>
<keyword evidence="7" id="KW-0153">Cholesterol metabolism</keyword>
<dbReference type="InterPro" id="IPR017972">
    <property type="entry name" value="Cyt_P450_CS"/>
</dbReference>
<comment type="catalytic activity">
    <reaction evidence="33">
        <text>4beta-hydroxycholesterol + reduced [NADPH--hemoprotein reductase] + O2 = 4beta,24S-dihydroxycholesterol + oxidized [NADPH--hemoprotein reductase] + H2O + H(+)</text>
        <dbReference type="Rhea" id="RHEA:46392"/>
        <dbReference type="Rhea" id="RHEA-COMP:11964"/>
        <dbReference type="Rhea" id="RHEA-COMP:11965"/>
        <dbReference type="ChEBI" id="CHEBI:15377"/>
        <dbReference type="ChEBI" id="CHEBI:15378"/>
        <dbReference type="ChEBI" id="CHEBI:15379"/>
        <dbReference type="ChEBI" id="CHEBI:57618"/>
        <dbReference type="ChEBI" id="CHEBI:58210"/>
        <dbReference type="ChEBI" id="CHEBI:85778"/>
        <dbReference type="ChEBI" id="CHEBI:86087"/>
    </reaction>
    <physiologicalReaction direction="left-to-right" evidence="33">
        <dbReference type="Rhea" id="RHEA:46393"/>
    </physiologicalReaction>
</comment>
<comment type="caution">
    <text evidence="49">The sequence shown here is derived from an EMBL/GenBank/DDBJ whole genome shotgun (WGS) entry which is preliminary data.</text>
</comment>
<comment type="pathway">
    <text evidence="25">Steroid metabolism; cholesterol degradation.</text>
</comment>
<evidence type="ECO:0000256" key="11">
    <source>
        <dbReference type="ARBA" id="ARBA00022824"/>
    </source>
</evidence>
<keyword evidence="8 46" id="KW-0349">Heme</keyword>
<dbReference type="STRING" id="50429.A0A2B4SLD5"/>
<comment type="catalytic activity">
    <reaction evidence="26">
        <text>desmosterol + reduced [NADPH--hemoprotein reductase] + O2 = (24Z),26-hydroxydesmosterol + oxidized [NADPH--hemoprotein reductase] + H2O + H(+)</text>
        <dbReference type="Rhea" id="RHEA:53236"/>
        <dbReference type="Rhea" id="RHEA-COMP:11964"/>
        <dbReference type="Rhea" id="RHEA-COMP:11965"/>
        <dbReference type="ChEBI" id="CHEBI:15377"/>
        <dbReference type="ChEBI" id="CHEBI:15378"/>
        <dbReference type="ChEBI" id="CHEBI:15379"/>
        <dbReference type="ChEBI" id="CHEBI:17737"/>
        <dbReference type="ChEBI" id="CHEBI:57618"/>
        <dbReference type="ChEBI" id="CHEBI:58210"/>
        <dbReference type="ChEBI" id="CHEBI:137053"/>
    </reaction>
    <physiologicalReaction direction="left-to-right" evidence="26">
        <dbReference type="Rhea" id="RHEA:53237"/>
    </physiologicalReaction>
</comment>
<evidence type="ECO:0000256" key="21">
    <source>
        <dbReference type="ARBA" id="ARBA00023221"/>
    </source>
</evidence>
<evidence type="ECO:0000256" key="4">
    <source>
        <dbReference type="ARBA" id="ARBA00004389"/>
    </source>
</evidence>
<accession>A0A2B4SLD5</accession>
<reference evidence="50" key="1">
    <citation type="journal article" date="2017" name="bioRxiv">
        <title>Comparative analysis of the genomes of Stylophora pistillata and Acropora digitifera provides evidence for extensive differences between species of corals.</title>
        <authorList>
            <person name="Voolstra C.R."/>
            <person name="Li Y."/>
            <person name="Liew Y.J."/>
            <person name="Baumgarten S."/>
            <person name="Zoccola D."/>
            <person name="Flot J.-F."/>
            <person name="Tambutte S."/>
            <person name="Allemand D."/>
            <person name="Aranda M."/>
        </authorList>
    </citation>
    <scope>NUCLEOTIDE SEQUENCE [LARGE SCALE GENOMIC DNA]</scope>
</reference>
<dbReference type="InterPro" id="IPR039983">
    <property type="entry name" value="CYP46A1"/>
</dbReference>
<dbReference type="PRINTS" id="PR00463">
    <property type="entry name" value="EP450I"/>
</dbReference>
<keyword evidence="12" id="KW-0492">Microsome</keyword>
<evidence type="ECO:0000256" key="37">
    <source>
        <dbReference type="ARBA" id="ARBA00051817"/>
    </source>
</evidence>
<comment type="catalytic activity">
    <reaction evidence="29">
        <text>7-dehydrocholesterol + reduced [NADPH--hemoprotein reductase] + O2 = cholesta-5,7-dien-3beta,25-diol + oxidized [NADPH--hemoprotein reductase] + H2O + H(+)</text>
        <dbReference type="Rhea" id="RHEA:53240"/>
        <dbReference type="Rhea" id="RHEA-COMP:11964"/>
        <dbReference type="Rhea" id="RHEA-COMP:11965"/>
        <dbReference type="ChEBI" id="CHEBI:15377"/>
        <dbReference type="ChEBI" id="CHEBI:15378"/>
        <dbReference type="ChEBI" id="CHEBI:15379"/>
        <dbReference type="ChEBI" id="CHEBI:17759"/>
        <dbReference type="ChEBI" id="CHEBI:57618"/>
        <dbReference type="ChEBI" id="CHEBI:58210"/>
        <dbReference type="ChEBI" id="CHEBI:137057"/>
    </reaction>
    <physiologicalReaction direction="left-to-right" evidence="29">
        <dbReference type="Rhea" id="RHEA:53241"/>
    </physiologicalReaction>
</comment>
<dbReference type="PANTHER" id="PTHR24293:SF0">
    <property type="entry name" value="CYP46A1 PROTEIN-RELATED"/>
    <property type="match status" value="1"/>
</dbReference>
<evidence type="ECO:0000256" key="45">
    <source>
        <dbReference type="ARBA" id="ARBA00080170"/>
    </source>
</evidence>
<comment type="subcellular location">
    <subcellularLocation>
        <location evidence="3">Cell projection</location>
        <location evidence="3">Dendrite</location>
    </subcellularLocation>
    <subcellularLocation>
        <location evidence="4">Endoplasmic reticulum membrane</location>
        <topology evidence="4">Single-pass membrane protein</topology>
    </subcellularLocation>
    <subcellularLocation>
        <location evidence="2">Microsome membrane</location>
        <topology evidence="2">Single-pass membrane protein</topology>
    </subcellularLocation>
    <subcellularLocation>
        <location evidence="24">Postsynapse</location>
    </subcellularLocation>
    <subcellularLocation>
        <location evidence="23">Presynapse</location>
    </subcellularLocation>
</comment>
<organism evidence="49 50">
    <name type="scientific">Stylophora pistillata</name>
    <name type="common">Smooth cauliflower coral</name>
    <dbReference type="NCBI Taxonomy" id="50429"/>
    <lineage>
        <taxon>Eukaryota</taxon>
        <taxon>Metazoa</taxon>
        <taxon>Cnidaria</taxon>
        <taxon>Anthozoa</taxon>
        <taxon>Hexacorallia</taxon>
        <taxon>Scleractinia</taxon>
        <taxon>Astrocoeniina</taxon>
        <taxon>Pocilloporidae</taxon>
        <taxon>Stylophora</taxon>
    </lineage>
</organism>
<dbReference type="Gene3D" id="1.10.630.10">
    <property type="entry name" value="Cytochrome P450"/>
    <property type="match status" value="1"/>
</dbReference>
<evidence type="ECO:0000256" key="48">
    <source>
        <dbReference type="SAM" id="Phobius"/>
    </source>
</evidence>
<dbReference type="InterPro" id="IPR036396">
    <property type="entry name" value="Cyt_P450_sf"/>
</dbReference>
<dbReference type="OrthoDB" id="1470350at2759"/>
<keyword evidence="9 48" id="KW-0812">Transmembrane</keyword>
<protein>
    <recommendedName>
        <fullName evidence="42">Cholesterol 24-hydroxylase</fullName>
        <ecNumber evidence="41">1.14.14.25</ecNumber>
    </recommendedName>
    <alternativeName>
        <fullName evidence="44">Cholesterol 24-monooxygenase</fullName>
    </alternativeName>
    <alternativeName>
        <fullName evidence="43">Cholesterol 24S-hydroxylase</fullName>
    </alternativeName>
    <alternativeName>
        <fullName evidence="45">Cytochrome P450 46A1</fullName>
    </alternativeName>
</protein>
<gene>
    <name evidence="49" type="primary">Cyp46a1</name>
    <name evidence="49" type="ORF">AWC38_SpisGene4472</name>
</gene>
<evidence type="ECO:0000256" key="15">
    <source>
        <dbReference type="ARBA" id="ARBA00023004"/>
    </source>
</evidence>
<evidence type="ECO:0000313" key="49">
    <source>
        <dbReference type="EMBL" id="PFX30711.1"/>
    </source>
</evidence>
<comment type="catalytic activity">
    <reaction evidence="37">
        <text>7-dehydrocholesterol + reduced [NADPH--hemoprotein reductase] + O2 = cholesta-5,7-dien-3beta,24S-diol + oxidized [NADPH--hemoprotein reductase] + H2O + H(+)</text>
        <dbReference type="Rhea" id="RHEA:53244"/>
        <dbReference type="Rhea" id="RHEA-COMP:11964"/>
        <dbReference type="Rhea" id="RHEA-COMP:11965"/>
        <dbReference type="ChEBI" id="CHEBI:15377"/>
        <dbReference type="ChEBI" id="CHEBI:15378"/>
        <dbReference type="ChEBI" id="CHEBI:15379"/>
        <dbReference type="ChEBI" id="CHEBI:17759"/>
        <dbReference type="ChEBI" id="CHEBI:57618"/>
        <dbReference type="ChEBI" id="CHEBI:58210"/>
        <dbReference type="ChEBI" id="CHEBI:137061"/>
    </reaction>
    <physiologicalReaction direction="left-to-right" evidence="37">
        <dbReference type="Rhea" id="RHEA:53245"/>
    </physiologicalReaction>
</comment>
<evidence type="ECO:0000256" key="23">
    <source>
        <dbReference type="ARBA" id="ARBA00034106"/>
    </source>
</evidence>
<comment type="catalytic activity">
    <reaction evidence="27">
        <text>testosterone + reduced [NADPH--hemoprotein reductase] + O2 = 2-hydroxytestosterone + oxidized [NADPH--hemoprotein reductase] + H2O + H(+)</text>
        <dbReference type="Rhea" id="RHEA:46300"/>
        <dbReference type="Rhea" id="RHEA-COMP:11964"/>
        <dbReference type="Rhea" id="RHEA-COMP:11965"/>
        <dbReference type="ChEBI" id="CHEBI:15377"/>
        <dbReference type="ChEBI" id="CHEBI:15378"/>
        <dbReference type="ChEBI" id="CHEBI:15379"/>
        <dbReference type="ChEBI" id="CHEBI:17347"/>
        <dbReference type="ChEBI" id="CHEBI:57618"/>
        <dbReference type="ChEBI" id="CHEBI:58210"/>
        <dbReference type="ChEBI" id="CHEBI:86013"/>
    </reaction>
    <physiologicalReaction direction="left-to-right" evidence="27">
        <dbReference type="Rhea" id="RHEA:46301"/>
    </physiologicalReaction>
</comment>
<keyword evidence="15 46" id="KW-0408">Iron</keyword>
<evidence type="ECO:0000256" key="5">
    <source>
        <dbReference type="ARBA" id="ARBA00005108"/>
    </source>
</evidence>
<evidence type="ECO:0000256" key="18">
    <source>
        <dbReference type="ARBA" id="ARBA00023098"/>
    </source>
</evidence>
<evidence type="ECO:0000256" key="30">
    <source>
        <dbReference type="ARBA" id="ARBA00050991"/>
    </source>
</evidence>
<dbReference type="PRINTS" id="PR00385">
    <property type="entry name" value="P450"/>
</dbReference>
<evidence type="ECO:0000256" key="10">
    <source>
        <dbReference type="ARBA" id="ARBA00022723"/>
    </source>
</evidence>
<feature type="binding site" description="axial binding residue" evidence="46">
    <location>
        <position position="457"/>
    </location>
    <ligand>
        <name>heme</name>
        <dbReference type="ChEBI" id="CHEBI:30413"/>
    </ligand>
    <ligandPart>
        <name>Fe</name>
        <dbReference type="ChEBI" id="CHEBI:18248"/>
    </ligandPart>
</feature>
<dbReference type="GO" id="GO:0020037">
    <property type="term" value="F:heme binding"/>
    <property type="evidence" value="ECO:0007669"/>
    <property type="project" value="InterPro"/>
</dbReference>
<dbReference type="InterPro" id="IPR001128">
    <property type="entry name" value="Cyt_P450"/>
</dbReference>
<evidence type="ECO:0000256" key="20">
    <source>
        <dbReference type="ARBA" id="ARBA00023166"/>
    </source>
</evidence>
<keyword evidence="21" id="KW-0753">Steroid metabolism</keyword>
<keyword evidence="11" id="KW-0256">Endoplasmic reticulum</keyword>
<sequence>MRLVNFAFKMATFMISLWVCVTSLAALIAAIFSGFSIYLAYLHWKYSHIPGPKRDSFFSGNLPYILTERAKGKTIFEMVDELHGTHGPVVLLFVFNNPFTFVSDPELVRKCVITLNLPKNPRVYAHLGYPFGQRLAGRGVLNETDHDVWQKRRALLNPAFHRRYLMNLMSSFNDSCNLFLEKLGEMADGKTVVNMAEEFARVTLDVIGKVAFNVDVDTIQDANSPFPSSVYKCLKGVMLSLRTPFWRISVSTFADQRSVIEACQFIRNFGKKVILDRQEAVLRGENTPPDILTHILSVKEKQASITTEDLVDDFVTFFVAGQETTSNQLSFTLYEILRHPNVENRIVKEIEDILGSRQFLEYKDLGNLQFLGQTLKEGLGLHPPIGGITRVSTRDENIGGYIFPAGTSVNISQFLMHRHSDSWKDPLQFDPDRFSPEAKGEIPHSVYFPFSLGPRTCIGQTFAQIEARVFMARLLQQFELTLCPGQDNMKHEEALTLRPKGGVLCTLKRRNEN</sequence>
<evidence type="ECO:0000256" key="39">
    <source>
        <dbReference type="ARBA" id="ARBA00052870"/>
    </source>
</evidence>
<evidence type="ECO:0000256" key="38">
    <source>
        <dbReference type="ARBA" id="ARBA00052074"/>
    </source>
</evidence>
<evidence type="ECO:0000256" key="40">
    <source>
        <dbReference type="ARBA" id="ARBA00054645"/>
    </source>
</evidence>
<evidence type="ECO:0000256" key="47">
    <source>
        <dbReference type="RuleBase" id="RU000461"/>
    </source>
</evidence>
<evidence type="ECO:0000256" key="29">
    <source>
        <dbReference type="ARBA" id="ARBA00050696"/>
    </source>
</evidence>
<comment type="similarity">
    <text evidence="6 47">Belongs to the cytochrome P450 family.</text>
</comment>
<evidence type="ECO:0000256" key="22">
    <source>
        <dbReference type="ARBA" id="ARBA00023273"/>
    </source>
</evidence>
<evidence type="ECO:0000256" key="43">
    <source>
        <dbReference type="ARBA" id="ARBA00077287"/>
    </source>
</evidence>
<comment type="catalytic activity">
    <reaction evidence="34">
        <text>7alpha-hydroxycholesterol + reduced [NADPH--hemoprotein reductase] + O2 = (24S)-7alpha-dihydroxycholesterol + oxidized [NADPH--hemoprotein reductase] + H2O + H(+)</text>
        <dbReference type="Rhea" id="RHEA:46380"/>
        <dbReference type="Rhea" id="RHEA-COMP:11964"/>
        <dbReference type="Rhea" id="RHEA-COMP:11965"/>
        <dbReference type="ChEBI" id="CHEBI:15377"/>
        <dbReference type="ChEBI" id="CHEBI:15378"/>
        <dbReference type="ChEBI" id="CHEBI:15379"/>
        <dbReference type="ChEBI" id="CHEBI:17500"/>
        <dbReference type="ChEBI" id="CHEBI:37640"/>
        <dbReference type="ChEBI" id="CHEBI:57618"/>
        <dbReference type="ChEBI" id="CHEBI:58210"/>
    </reaction>
    <physiologicalReaction direction="left-to-right" evidence="34">
        <dbReference type="Rhea" id="RHEA:46381"/>
    </physiologicalReaction>
</comment>
<evidence type="ECO:0000256" key="1">
    <source>
        <dbReference type="ARBA" id="ARBA00001971"/>
    </source>
</evidence>
<comment type="catalytic activity">
    <reaction evidence="28">
        <text>(24S)-hydroxycholesterol + reduced [NADPH--hemoprotein reductase] + O2 = 24S,25-dihydroxycholesterol + oxidized [NADPH--hemoprotein reductase] + H2O + H(+)</text>
        <dbReference type="Rhea" id="RHEA:46384"/>
        <dbReference type="Rhea" id="RHEA-COMP:11964"/>
        <dbReference type="Rhea" id="RHEA-COMP:11965"/>
        <dbReference type="ChEBI" id="CHEBI:15377"/>
        <dbReference type="ChEBI" id="CHEBI:15378"/>
        <dbReference type="ChEBI" id="CHEBI:15379"/>
        <dbReference type="ChEBI" id="CHEBI:34310"/>
        <dbReference type="ChEBI" id="CHEBI:57618"/>
        <dbReference type="ChEBI" id="CHEBI:58210"/>
        <dbReference type="ChEBI" id="CHEBI:86074"/>
    </reaction>
    <physiologicalReaction direction="left-to-right" evidence="28">
        <dbReference type="Rhea" id="RHEA:46385"/>
    </physiologicalReaction>
</comment>
<keyword evidence="18" id="KW-0443">Lipid metabolism</keyword>
<comment type="function">
    <text evidence="40">P450 monooxygenase that plays a major role in cholesterol homeostasis in the brain. Primarily catalyzes the hydroxylation (with S stereochemistry) at C-24 of cholesterol side chain, triggering cholesterol diffusion out of neurons and its further degradation. By promoting constant cholesterol elimination in neurons, may activate the mevalonate pathway and coordinate the synthesis of new cholesterol and nonsterol isoprenoids involved in synaptic activity and learning. Further hydroxylates cholesterol derivatives and hormone steroids on both the ring and side chain of these molecules, converting them into active oxysterols involved in lipid signaling and biosynthesis. Acts as an epoxidase converting cholesta-5,24-dien-3beta-ol/desmosterol into (24S),25-epoxycholesterol, an abundant lipid ligand of nuclear NR1H2 and NR1H3 receptors shown to promote neurogenesis in developing brain. May also catalyze the oxidative metabolism of xenobiotics, such as clotrimazole.</text>
</comment>
<dbReference type="Proteomes" id="UP000225706">
    <property type="component" value="Unassembled WGS sequence"/>
</dbReference>
<comment type="cofactor">
    <cofactor evidence="1 46">
        <name>heme</name>
        <dbReference type="ChEBI" id="CHEBI:30413"/>
    </cofactor>
</comment>
<evidence type="ECO:0000256" key="32">
    <source>
        <dbReference type="ARBA" id="ARBA00051503"/>
    </source>
</evidence>
<evidence type="ECO:0000256" key="7">
    <source>
        <dbReference type="ARBA" id="ARBA00022548"/>
    </source>
</evidence>
<dbReference type="CDD" id="cd20613">
    <property type="entry name" value="CYP46A1-like"/>
    <property type="match status" value="1"/>
</dbReference>
<comment type="catalytic activity">
    <reaction evidence="38">
        <text>progesterone + reduced [NADPH--hemoprotein reductase] + O2 = 17alpha-hydroxyprogesterone + oxidized [NADPH--hemoprotein reductase] + H2O + H(+)</text>
        <dbReference type="Rhea" id="RHEA:46308"/>
        <dbReference type="Rhea" id="RHEA-COMP:11964"/>
        <dbReference type="Rhea" id="RHEA-COMP:11965"/>
        <dbReference type="ChEBI" id="CHEBI:15377"/>
        <dbReference type="ChEBI" id="CHEBI:15378"/>
        <dbReference type="ChEBI" id="CHEBI:15379"/>
        <dbReference type="ChEBI" id="CHEBI:17026"/>
        <dbReference type="ChEBI" id="CHEBI:17252"/>
        <dbReference type="ChEBI" id="CHEBI:57618"/>
        <dbReference type="ChEBI" id="CHEBI:58210"/>
    </reaction>
    <physiologicalReaction direction="left-to-right" evidence="38">
        <dbReference type="Rhea" id="RHEA:46309"/>
    </physiologicalReaction>
</comment>
<evidence type="ECO:0000256" key="25">
    <source>
        <dbReference type="ARBA" id="ARBA00049645"/>
    </source>
</evidence>
<comment type="catalytic activity">
    <reaction evidence="30">
        <text>cholesterol + reduced [NADPH--hemoprotein reductase] + O2 = (24S)-hydroxycholesterol + oxidized [NADPH--hemoprotein reductase] + H2O + H(+)</text>
        <dbReference type="Rhea" id="RHEA:22716"/>
        <dbReference type="Rhea" id="RHEA-COMP:11964"/>
        <dbReference type="Rhea" id="RHEA-COMP:11965"/>
        <dbReference type="ChEBI" id="CHEBI:15377"/>
        <dbReference type="ChEBI" id="CHEBI:15378"/>
        <dbReference type="ChEBI" id="CHEBI:15379"/>
        <dbReference type="ChEBI" id="CHEBI:16113"/>
        <dbReference type="ChEBI" id="CHEBI:34310"/>
        <dbReference type="ChEBI" id="CHEBI:57618"/>
        <dbReference type="ChEBI" id="CHEBI:58210"/>
        <dbReference type="EC" id="1.14.14.25"/>
    </reaction>
    <physiologicalReaction direction="left-to-right" evidence="30">
        <dbReference type="Rhea" id="RHEA:22717"/>
    </physiologicalReaction>
</comment>
<dbReference type="EMBL" id="LSMT01000046">
    <property type="protein sequence ID" value="PFX30711.1"/>
    <property type="molecule type" value="Genomic_DNA"/>
</dbReference>
<evidence type="ECO:0000256" key="44">
    <source>
        <dbReference type="ARBA" id="ARBA00079170"/>
    </source>
</evidence>
<evidence type="ECO:0000256" key="41">
    <source>
        <dbReference type="ARBA" id="ARBA00066440"/>
    </source>
</evidence>
<dbReference type="Pfam" id="PF00067">
    <property type="entry name" value="p450"/>
    <property type="match status" value="1"/>
</dbReference>
<dbReference type="AlphaFoldDB" id="A0A2B4SLD5"/>
<evidence type="ECO:0000256" key="27">
    <source>
        <dbReference type="ARBA" id="ARBA00050344"/>
    </source>
</evidence>
<evidence type="ECO:0000256" key="16">
    <source>
        <dbReference type="ARBA" id="ARBA00023018"/>
    </source>
</evidence>
<dbReference type="GO" id="GO:0005506">
    <property type="term" value="F:iron ion binding"/>
    <property type="evidence" value="ECO:0007669"/>
    <property type="project" value="InterPro"/>
</dbReference>
<evidence type="ECO:0000256" key="46">
    <source>
        <dbReference type="PIRSR" id="PIRSR602401-1"/>
    </source>
</evidence>
<evidence type="ECO:0000256" key="35">
    <source>
        <dbReference type="ARBA" id="ARBA00051748"/>
    </source>
</evidence>
<keyword evidence="10 46" id="KW-0479">Metal-binding</keyword>
<dbReference type="FunFam" id="1.10.630.10:FF:000031">
    <property type="entry name" value="cholesterol 24-hydroxylase isoform X2"/>
    <property type="match status" value="1"/>
</dbReference>
<evidence type="ECO:0000256" key="12">
    <source>
        <dbReference type="ARBA" id="ARBA00022848"/>
    </source>
</evidence>
<evidence type="ECO:0000256" key="19">
    <source>
        <dbReference type="ARBA" id="ARBA00023136"/>
    </source>
</evidence>
<evidence type="ECO:0000256" key="14">
    <source>
        <dbReference type="ARBA" id="ARBA00023002"/>
    </source>
</evidence>
<dbReference type="EC" id="1.14.14.25" evidence="41"/>
<dbReference type="PROSITE" id="PS00086">
    <property type="entry name" value="CYTOCHROME_P450"/>
    <property type="match status" value="1"/>
</dbReference>
<keyword evidence="14 47" id="KW-0560">Oxidoreductase</keyword>
<dbReference type="GO" id="GO:0005789">
    <property type="term" value="C:endoplasmic reticulum membrane"/>
    <property type="evidence" value="ECO:0007669"/>
    <property type="project" value="UniProtKB-SubCell"/>
</dbReference>
<dbReference type="SUPFAM" id="SSF48264">
    <property type="entry name" value="Cytochrome P450"/>
    <property type="match status" value="1"/>
</dbReference>
<evidence type="ECO:0000313" key="50">
    <source>
        <dbReference type="Proteomes" id="UP000225706"/>
    </source>
</evidence>